<gene>
    <name evidence="1" type="ORF">HNR48_000916</name>
</gene>
<name>A0A7X0MUT7_9GAMM</name>
<proteinExistence type="predicted"/>
<dbReference type="EMBL" id="JACHHT010000001">
    <property type="protein sequence ID" value="MBB6520638.1"/>
    <property type="molecule type" value="Genomic_DNA"/>
</dbReference>
<sequence length="154" mass="17355">MNKYRVIASVHEGGVWEQRFKALEQAIKNAYGIVDPNASVSVVWQRIPAGQAYLAGEPSTTSTVVPPVPVDIKQEIREQFMHAVCQEWMEITGCSVNEIIVNAMNEDMVAKYMQISQGRLSKSKAKSRFALMFITALLKKWLRGYTSFNINLKS</sequence>
<evidence type="ECO:0008006" key="3">
    <source>
        <dbReference type="Google" id="ProtNLM"/>
    </source>
</evidence>
<accession>A0A7X0MUT7</accession>
<organism evidence="1 2">
    <name type="scientific">Pseudoteredinibacter isoporae</name>
    <dbReference type="NCBI Taxonomy" id="570281"/>
    <lineage>
        <taxon>Bacteria</taxon>
        <taxon>Pseudomonadati</taxon>
        <taxon>Pseudomonadota</taxon>
        <taxon>Gammaproteobacteria</taxon>
        <taxon>Cellvibrionales</taxon>
        <taxon>Cellvibrionaceae</taxon>
        <taxon>Pseudoteredinibacter</taxon>
    </lineage>
</organism>
<dbReference type="Proteomes" id="UP000528457">
    <property type="component" value="Unassembled WGS sequence"/>
</dbReference>
<dbReference type="RefSeq" id="WP_166850659.1">
    <property type="nucleotide sequence ID" value="NZ_JAAONY010000001.1"/>
</dbReference>
<evidence type="ECO:0000313" key="1">
    <source>
        <dbReference type="EMBL" id="MBB6520638.1"/>
    </source>
</evidence>
<reference evidence="1 2" key="1">
    <citation type="submission" date="2020-08" db="EMBL/GenBank/DDBJ databases">
        <title>Genomic Encyclopedia of Type Strains, Phase IV (KMG-IV): sequencing the most valuable type-strain genomes for metagenomic binning, comparative biology and taxonomic classification.</title>
        <authorList>
            <person name="Goeker M."/>
        </authorList>
    </citation>
    <scope>NUCLEOTIDE SEQUENCE [LARGE SCALE GENOMIC DNA]</scope>
    <source>
        <strain evidence="1 2">DSM 22368</strain>
    </source>
</reference>
<keyword evidence="2" id="KW-1185">Reference proteome</keyword>
<dbReference type="AlphaFoldDB" id="A0A7X0MUT7"/>
<evidence type="ECO:0000313" key="2">
    <source>
        <dbReference type="Proteomes" id="UP000528457"/>
    </source>
</evidence>
<protein>
    <recommendedName>
        <fullName evidence="3">Tautomerase enzyme</fullName>
    </recommendedName>
</protein>
<dbReference type="InParanoid" id="A0A7X0MUT7"/>
<comment type="caution">
    <text evidence="1">The sequence shown here is derived from an EMBL/GenBank/DDBJ whole genome shotgun (WGS) entry which is preliminary data.</text>
</comment>